<dbReference type="AlphaFoldDB" id="A0A1Z4JI87"/>
<evidence type="ECO:0000256" key="1">
    <source>
        <dbReference type="SAM" id="Phobius"/>
    </source>
</evidence>
<gene>
    <name evidence="3" type="ORF">NIES2135_32140</name>
</gene>
<keyword evidence="1" id="KW-1133">Transmembrane helix</keyword>
<evidence type="ECO:0000313" key="3">
    <source>
        <dbReference type="EMBL" id="BAY56383.1"/>
    </source>
</evidence>
<dbReference type="InterPro" id="IPR046625">
    <property type="entry name" value="DUF6737"/>
</dbReference>
<keyword evidence="4" id="KW-1185">Reference proteome</keyword>
<feature type="transmembrane region" description="Helical" evidence="1">
    <location>
        <begin position="40"/>
        <end position="60"/>
    </location>
</feature>
<sequence>MNDQSTNIWQYKPWWCQPWSILLTGMCMIAGSWFVFTKLWLTTLVAVPILAWIIFFLIIYPQQMQAYLSKINSSDDSSN</sequence>
<organism evidence="3 4">
    <name type="scientific">Leptolyngbya boryana NIES-2135</name>
    <dbReference type="NCBI Taxonomy" id="1973484"/>
    <lineage>
        <taxon>Bacteria</taxon>
        <taxon>Bacillati</taxon>
        <taxon>Cyanobacteriota</taxon>
        <taxon>Cyanophyceae</taxon>
        <taxon>Leptolyngbyales</taxon>
        <taxon>Leptolyngbyaceae</taxon>
        <taxon>Leptolyngbya group</taxon>
        <taxon>Leptolyngbya</taxon>
    </lineage>
</organism>
<dbReference type="PANTHER" id="PTHR36046:SF1">
    <property type="entry name" value="DUF6737 DOMAIN-CONTAINING PROTEIN"/>
    <property type="match status" value="1"/>
</dbReference>
<evidence type="ECO:0000313" key="4">
    <source>
        <dbReference type="Proteomes" id="UP000217895"/>
    </source>
</evidence>
<keyword evidence="1" id="KW-0812">Transmembrane</keyword>
<dbReference type="EMBL" id="AP018203">
    <property type="protein sequence ID" value="BAY56383.1"/>
    <property type="molecule type" value="Genomic_DNA"/>
</dbReference>
<feature type="transmembrane region" description="Helical" evidence="1">
    <location>
        <begin position="14"/>
        <end position="34"/>
    </location>
</feature>
<dbReference type="Proteomes" id="UP000217895">
    <property type="component" value="Chromosome"/>
</dbReference>
<proteinExistence type="predicted"/>
<keyword evidence="1" id="KW-0472">Membrane</keyword>
<accession>A0A1Z4JI87</accession>
<name>A0A1Z4JI87_LEPBY</name>
<feature type="domain" description="DUF6737" evidence="2">
    <location>
        <begin position="7"/>
        <end position="62"/>
    </location>
</feature>
<reference evidence="3 4" key="1">
    <citation type="submission" date="2017-06" db="EMBL/GenBank/DDBJ databases">
        <title>Genome sequencing of cyanobaciteial culture collection at National Institute for Environmental Studies (NIES).</title>
        <authorList>
            <person name="Hirose Y."/>
            <person name="Shimura Y."/>
            <person name="Fujisawa T."/>
            <person name="Nakamura Y."/>
            <person name="Kawachi M."/>
        </authorList>
    </citation>
    <scope>NUCLEOTIDE SEQUENCE [LARGE SCALE GENOMIC DNA]</scope>
    <source>
        <strain evidence="3 4">NIES-2135</strain>
    </source>
</reference>
<dbReference type="Pfam" id="PF20522">
    <property type="entry name" value="DUF6737"/>
    <property type="match status" value="1"/>
</dbReference>
<dbReference type="PANTHER" id="PTHR36046">
    <property type="entry name" value="PROTEIN, PUTATIVE-RELATED"/>
    <property type="match status" value="1"/>
</dbReference>
<evidence type="ECO:0000259" key="2">
    <source>
        <dbReference type="Pfam" id="PF20522"/>
    </source>
</evidence>
<protein>
    <recommendedName>
        <fullName evidence="2">DUF6737 domain-containing protein</fullName>
    </recommendedName>
</protein>